<name>A0A9Q6ELS8_NOSLI</name>
<accession>A0A9Q6ELS8</accession>
<dbReference type="SUPFAM" id="SSF53335">
    <property type="entry name" value="S-adenosyl-L-methionine-dependent methyltransferases"/>
    <property type="match status" value="1"/>
</dbReference>
<dbReference type="InterPro" id="IPR029063">
    <property type="entry name" value="SAM-dependent_MTases_sf"/>
</dbReference>
<protein>
    <recommendedName>
        <fullName evidence="1">MnmC-like methyltransferase domain-containing protein</fullName>
    </recommendedName>
</protein>
<proteinExistence type="predicted"/>
<dbReference type="AlphaFoldDB" id="A0A9Q6ELS8"/>
<dbReference type="Gene3D" id="3.40.50.150">
    <property type="entry name" value="Vaccinia Virus protein VP39"/>
    <property type="match status" value="1"/>
</dbReference>
<sequence>MTNLENFTPKLTADGSFTFVSQEFGESFHSHYGAKQESFFKFVEPTQLTKVAQKPVLRLLDVCYGLGYNTAAALQTIWAVNPNCYVEVIGLELNPAVPQAAIAHHLFDNWNCNYIEILSQLAFEHQVQRDCLKAQLLIGDARKAIAIVRESNFLADAIFLDPFSPPQCPQLWTVEFIKQLSLCLHEDGLLATYSCAAAVRTALLAAGLAIGSTPPMGRRSPGTLAAHIRGYKAEEQGSKEEKFPLCPYSLALCEVEKEHLLTRAAIPYRDPQFSDSSEVILKRRQQEQQTSCLEPTSHWRKRWLSATQGRDFIGTSL</sequence>
<dbReference type="GO" id="GO:0016645">
    <property type="term" value="F:oxidoreductase activity, acting on the CH-NH group of donors"/>
    <property type="evidence" value="ECO:0007669"/>
    <property type="project" value="InterPro"/>
</dbReference>
<feature type="domain" description="MnmC-like methyltransferase" evidence="1">
    <location>
        <begin position="108"/>
        <end position="227"/>
    </location>
</feature>
<reference evidence="2 3" key="1">
    <citation type="submission" date="2015-02" db="EMBL/GenBank/DDBJ databases">
        <title>Nostoc linckia genome annotation.</title>
        <authorList>
            <person name="Zhou Z."/>
        </authorList>
    </citation>
    <scope>NUCLEOTIDE SEQUENCE [LARGE SCALE GENOMIC DNA]</scope>
    <source>
        <strain evidence="3">z8</strain>
    </source>
</reference>
<dbReference type="PANTHER" id="PTHR39963:SF1">
    <property type="entry name" value="MNMC-LIKE METHYLTRANSFERASE DOMAIN-CONTAINING PROTEIN"/>
    <property type="match status" value="1"/>
</dbReference>
<organism evidence="2 3">
    <name type="scientific">Nostoc linckia z8</name>
    <dbReference type="NCBI Taxonomy" id="1628746"/>
    <lineage>
        <taxon>Bacteria</taxon>
        <taxon>Bacillati</taxon>
        <taxon>Cyanobacteriota</taxon>
        <taxon>Cyanophyceae</taxon>
        <taxon>Nostocales</taxon>
        <taxon>Nostocaceae</taxon>
        <taxon>Nostoc</taxon>
    </lineage>
</organism>
<gene>
    <name evidence="2" type="ORF">VF08_10330</name>
</gene>
<dbReference type="RefSeq" id="WP_099068078.1">
    <property type="nucleotide sequence ID" value="NZ_LAHD01000023.1"/>
</dbReference>
<dbReference type="InterPro" id="IPR008471">
    <property type="entry name" value="MnmC-like_methylTransf"/>
</dbReference>
<evidence type="ECO:0000259" key="1">
    <source>
        <dbReference type="Pfam" id="PF05430"/>
    </source>
</evidence>
<dbReference type="Proteomes" id="UP000222310">
    <property type="component" value="Unassembled WGS sequence"/>
</dbReference>
<dbReference type="Pfam" id="PF05430">
    <property type="entry name" value="Methyltransf_30"/>
    <property type="match status" value="1"/>
</dbReference>
<dbReference type="GeneID" id="57096134"/>
<evidence type="ECO:0000313" key="3">
    <source>
        <dbReference type="Proteomes" id="UP000222310"/>
    </source>
</evidence>
<dbReference type="EMBL" id="LAHD01000023">
    <property type="protein sequence ID" value="PHK04622.1"/>
    <property type="molecule type" value="Genomic_DNA"/>
</dbReference>
<dbReference type="PANTHER" id="PTHR39963">
    <property type="entry name" value="SLL0983 PROTEIN"/>
    <property type="match status" value="1"/>
</dbReference>
<evidence type="ECO:0000313" key="2">
    <source>
        <dbReference type="EMBL" id="PHK04622.1"/>
    </source>
</evidence>
<comment type="caution">
    <text evidence="2">The sequence shown here is derived from an EMBL/GenBank/DDBJ whole genome shotgun (WGS) entry which is preliminary data.</text>
</comment>